<name>T1GS20_MEGSC</name>
<dbReference type="Proteomes" id="UP000015102">
    <property type="component" value="Unassembled WGS sequence"/>
</dbReference>
<keyword evidence="3" id="KW-1185">Reference proteome</keyword>
<sequence>MKNGKNSGRICISSAVDLGRRRGKSRKGGRVANFQPQLNQSEKPTEAIVALKKIQIRFDFATHSSKINNIGNNL</sequence>
<dbReference type="EnsemblMetazoa" id="MESCA006467-RA">
    <property type="protein sequence ID" value="MESCA006467-PA"/>
    <property type="gene ID" value="MESCA006467"/>
</dbReference>
<protein>
    <submittedName>
        <fullName evidence="2">Uncharacterized protein</fullName>
    </submittedName>
</protein>
<evidence type="ECO:0000313" key="3">
    <source>
        <dbReference type="Proteomes" id="UP000015102"/>
    </source>
</evidence>
<dbReference type="AlphaFoldDB" id="T1GS20"/>
<proteinExistence type="predicted"/>
<feature type="region of interest" description="Disordered" evidence="1">
    <location>
        <begin position="19"/>
        <end position="38"/>
    </location>
</feature>
<accession>T1GS20</accession>
<dbReference type="HOGENOM" id="CLU_2690662_0_0_1"/>
<evidence type="ECO:0000313" key="2">
    <source>
        <dbReference type="EnsemblMetazoa" id="MESCA006467-PA"/>
    </source>
</evidence>
<dbReference type="EMBL" id="CAQQ02166447">
    <property type="status" value="NOT_ANNOTATED_CDS"/>
    <property type="molecule type" value="Genomic_DNA"/>
</dbReference>
<dbReference type="EMBL" id="CAQQ02166448">
    <property type="status" value="NOT_ANNOTATED_CDS"/>
    <property type="molecule type" value="Genomic_DNA"/>
</dbReference>
<reference evidence="3" key="1">
    <citation type="submission" date="2013-02" db="EMBL/GenBank/DDBJ databases">
        <authorList>
            <person name="Hughes D."/>
        </authorList>
    </citation>
    <scope>NUCLEOTIDE SEQUENCE</scope>
    <source>
        <strain>Durham</strain>
        <strain evidence="3">NC isolate 2 -- Noor lab</strain>
    </source>
</reference>
<reference evidence="2" key="2">
    <citation type="submission" date="2015-06" db="UniProtKB">
        <authorList>
            <consortium name="EnsemblMetazoa"/>
        </authorList>
    </citation>
    <scope>IDENTIFICATION</scope>
</reference>
<organism evidence="2 3">
    <name type="scientific">Megaselia scalaris</name>
    <name type="common">Humpbacked fly</name>
    <name type="synonym">Phora scalaris</name>
    <dbReference type="NCBI Taxonomy" id="36166"/>
    <lineage>
        <taxon>Eukaryota</taxon>
        <taxon>Metazoa</taxon>
        <taxon>Ecdysozoa</taxon>
        <taxon>Arthropoda</taxon>
        <taxon>Hexapoda</taxon>
        <taxon>Insecta</taxon>
        <taxon>Pterygota</taxon>
        <taxon>Neoptera</taxon>
        <taxon>Endopterygota</taxon>
        <taxon>Diptera</taxon>
        <taxon>Brachycera</taxon>
        <taxon>Muscomorpha</taxon>
        <taxon>Platypezoidea</taxon>
        <taxon>Phoridae</taxon>
        <taxon>Megaseliini</taxon>
        <taxon>Megaselia</taxon>
    </lineage>
</organism>
<evidence type="ECO:0000256" key="1">
    <source>
        <dbReference type="SAM" id="MobiDB-lite"/>
    </source>
</evidence>